<protein>
    <recommendedName>
        <fullName evidence="3">Transcriptional regulator, AbiEi antitoxin, Type IV TA system</fullName>
    </recommendedName>
</protein>
<dbReference type="Proteomes" id="UP001595773">
    <property type="component" value="Unassembled WGS sequence"/>
</dbReference>
<dbReference type="RefSeq" id="WP_230066802.1">
    <property type="nucleotide sequence ID" value="NZ_BAABLL010000008.1"/>
</dbReference>
<keyword evidence="2" id="KW-1185">Reference proteome</keyword>
<evidence type="ECO:0000313" key="2">
    <source>
        <dbReference type="Proteomes" id="UP001595773"/>
    </source>
</evidence>
<name>A0ABV8R4V9_9MICC</name>
<dbReference type="Gene3D" id="3.40.960.10">
    <property type="entry name" value="VSR Endonuclease"/>
    <property type="match status" value="1"/>
</dbReference>
<dbReference type="EMBL" id="JBHSCQ010000020">
    <property type="protein sequence ID" value="MFC4266443.1"/>
    <property type="molecule type" value="Genomic_DNA"/>
</dbReference>
<accession>A0ABV8R4V9</accession>
<reference evidence="2" key="1">
    <citation type="journal article" date="2019" name="Int. J. Syst. Evol. Microbiol.">
        <title>The Global Catalogue of Microorganisms (GCM) 10K type strain sequencing project: providing services to taxonomists for standard genome sequencing and annotation.</title>
        <authorList>
            <consortium name="The Broad Institute Genomics Platform"/>
            <consortium name="The Broad Institute Genome Sequencing Center for Infectious Disease"/>
            <person name="Wu L."/>
            <person name="Ma J."/>
        </authorList>
    </citation>
    <scope>NUCLEOTIDE SEQUENCE [LARGE SCALE GENOMIC DNA]</scope>
    <source>
        <strain evidence="2">CGMCC 1.10698</strain>
    </source>
</reference>
<gene>
    <name evidence="1" type="ORF">ACFOW9_12605</name>
</gene>
<proteinExistence type="predicted"/>
<evidence type="ECO:0008006" key="3">
    <source>
        <dbReference type="Google" id="ProtNLM"/>
    </source>
</evidence>
<evidence type="ECO:0000313" key="1">
    <source>
        <dbReference type="EMBL" id="MFC4266443.1"/>
    </source>
</evidence>
<organism evidence="1 2">
    <name type="scientific">Arthrobacter cryoconiti</name>
    <dbReference type="NCBI Taxonomy" id="748907"/>
    <lineage>
        <taxon>Bacteria</taxon>
        <taxon>Bacillati</taxon>
        <taxon>Actinomycetota</taxon>
        <taxon>Actinomycetes</taxon>
        <taxon>Micrococcales</taxon>
        <taxon>Micrococcaceae</taxon>
        <taxon>Arthrobacter</taxon>
    </lineage>
</organism>
<comment type="caution">
    <text evidence="1">The sequence shown here is derived from an EMBL/GenBank/DDBJ whole genome shotgun (WGS) entry which is preliminary data.</text>
</comment>
<sequence length="324" mass="36151">MDKRQLGQKIERDWPPACTVVTTAQLSNAGLSPRLLAAAVKYGLLHDIRHGAYVRSEEWQSKYRSEKDLLRISAHFQATHGHAVYSHISAAWLLRLAVWNAAPGIHVTTHSPVSAMSSVDGVLVHRRAPGACTVQRIQHSELGLVTVTSLEQTIVDCARTEPFVTAVVIGDSGLHKGADVAAMQELLAKIPGRRGVRGARRVLEALNRGSESAGETRLRLAIAGMDVPQPEYQVQLHAAGNEYRVDGAWRELKLALEFDGKTKYFNYSRTDAVIYEERRRERELMEIGWSFIRFEWKDLGSPEMMRTRILVAIGNARRRAASAR</sequence>